<protein>
    <recommendedName>
        <fullName evidence="4">Secreted protein</fullName>
    </recommendedName>
</protein>
<keyword evidence="1" id="KW-0732">Signal</keyword>
<feature type="signal peptide" evidence="1">
    <location>
        <begin position="1"/>
        <end position="19"/>
    </location>
</feature>
<organism evidence="2 3">
    <name type="scientific">Brassica cretica</name>
    <name type="common">Mustard</name>
    <dbReference type="NCBI Taxonomy" id="69181"/>
    <lineage>
        <taxon>Eukaryota</taxon>
        <taxon>Viridiplantae</taxon>
        <taxon>Streptophyta</taxon>
        <taxon>Embryophyta</taxon>
        <taxon>Tracheophyta</taxon>
        <taxon>Spermatophyta</taxon>
        <taxon>Magnoliopsida</taxon>
        <taxon>eudicotyledons</taxon>
        <taxon>Gunneridae</taxon>
        <taxon>Pentapetalae</taxon>
        <taxon>rosids</taxon>
        <taxon>malvids</taxon>
        <taxon>Brassicales</taxon>
        <taxon>Brassicaceae</taxon>
        <taxon>Brassiceae</taxon>
        <taxon>Brassica</taxon>
    </lineage>
</organism>
<sequence length="89" mass="10012">MEISLHHFSLLFGFHAVLAFHLPCLAGKSLPAVSAWRKGEVNQFEEENGEHAKSKDDASGTYCRSFVPKIDDVHSYGNCQTLDHQLKLR</sequence>
<proteinExistence type="predicted"/>
<accession>A0A8S9Q4A1</accession>
<gene>
    <name evidence="2" type="ORF">F2Q69_00046895</name>
</gene>
<comment type="caution">
    <text evidence="2">The sequence shown here is derived from an EMBL/GenBank/DDBJ whole genome shotgun (WGS) entry which is preliminary data.</text>
</comment>
<feature type="chain" id="PRO_5035819051" description="Secreted protein" evidence="1">
    <location>
        <begin position="20"/>
        <end position="89"/>
    </location>
</feature>
<reference evidence="2" key="1">
    <citation type="submission" date="2019-12" db="EMBL/GenBank/DDBJ databases">
        <title>Genome sequencing and annotation of Brassica cretica.</title>
        <authorList>
            <person name="Studholme D.J."/>
            <person name="Sarris P."/>
        </authorList>
    </citation>
    <scope>NUCLEOTIDE SEQUENCE</scope>
    <source>
        <strain evidence="2">PFS-109/04</strain>
        <tissue evidence="2">Leaf</tissue>
    </source>
</reference>
<evidence type="ECO:0000256" key="1">
    <source>
        <dbReference type="SAM" id="SignalP"/>
    </source>
</evidence>
<dbReference type="Proteomes" id="UP000712600">
    <property type="component" value="Unassembled WGS sequence"/>
</dbReference>
<name>A0A8S9Q4A1_BRACR</name>
<evidence type="ECO:0000313" key="3">
    <source>
        <dbReference type="Proteomes" id="UP000712600"/>
    </source>
</evidence>
<dbReference type="EMBL" id="QGKX02001347">
    <property type="protein sequence ID" value="KAF3526851.1"/>
    <property type="molecule type" value="Genomic_DNA"/>
</dbReference>
<evidence type="ECO:0008006" key="4">
    <source>
        <dbReference type="Google" id="ProtNLM"/>
    </source>
</evidence>
<evidence type="ECO:0000313" key="2">
    <source>
        <dbReference type="EMBL" id="KAF3526851.1"/>
    </source>
</evidence>
<dbReference type="AlphaFoldDB" id="A0A8S9Q4A1"/>